<reference evidence="1 2" key="1">
    <citation type="submission" date="2024-01" db="EMBL/GenBank/DDBJ databases">
        <title>The genomes of 5 underutilized Papilionoideae crops provide insights into root nodulation and disease resistanc.</title>
        <authorList>
            <person name="Jiang F."/>
        </authorList>
    </citation>
    <scope>NUCLEOTIDE SEQUENCE [LARGE SCALE GENOMIC DNA]</scope>
    <source>
        <strain evidence="1">JINMINGXINNONG_FW02</strain>
        <tissue evidence="1">Leaves</tissue>
    </source>
</reference>
<dbReference type="AlphaFoldDB" id="A0AAN9MJF3"/>
<comment type="caution">
    <text evidence="1">The sequence shown here is derived from an EMBL/GenBank/DDBJ whole genome shotgun (WGS) entry which is preliminary data.</text>
</comment>
<accession>A0AAN9MJF3</accession>
<evidence type="ECO:0000313" key="2">
    <source>
        <dbReference type="Proteomes" id="UP001374584"/>
    </source>
</evidence>
<sequence>MYVGVLVILVATEFIYYYTKNAQIQIFAGIKRQGQLGFLEFITIMHLVLVAPTRLTKKWYCSAPSILNCAMFLINL</sequence>
<name>A0AAN9MJF3_PHACN</name>
<gene>
    <name evidence="1" type="ORF">VNO80_14246</name>
</gene>
<dbReference type="Proteomes" id="UP001374584">
    <property type="component" value="Unassembled WGS sequence"/>
</dbReference>
<dbReference type="EMBL" id="JAYMYR010000006">
    <property type="protein sequence ID" value="KAK7355001.1"/>
    <property type="molecule type" value="Genomic_DNA"/>
</dbReference>
<protein>
    <submittedName>
        <fullName evidence="1">Uncharacterized protein</fullName>
    </submittedName>
</protein>
<proteinExistence type="predicted"/>
<keyword evidence="2" id="KW-1185">Reference proteome</keyword>
<organism evidence="1 2">
    <name type="scientific">Phaseolus coccineus</name>
    <name type="common">Scarlet runner bean</name>
    <name type="synonym">Phaseolus multiflorus</name>
    <dbReference type="NCBI Taxonomy" id="3886"/>
    <lineage>
        <taxon>Eukaryota</taxon>
        <taxon>Viridiplantae</taxon>
        <taxon>Streptophyta</taxon>
        <taxon>Embryophyta</taxon>
        <taxon>Tracheophyta</taxon>
        <taxon>Spermatophyta</taxon>
        <taxon>Magnoliopsida</taxon>
        <taxon>eudicotyledons</taxon>
        <taxon>Gunneridae</taxon>
        <taxon>Pentapetalae</taxon>
        <taxon>rosids</taxon>
        <taxon>fabids</taxon>
        <taxon>Fabales</taxon>
        <taxon>Fabaceae</taxon>
        <taxon>Papilionoideae</taxon>
        <taxon>50 kb inversion clade</taxon>
        <taxon>NPAAA clade</taxon>
        <taxon>indigoferoid/millettioid clade</taxon>
        <taxon>Phaseoleae</taxon>
        <taxon>Phaseolus</taxon>
    </lineage>
</organism>
<evidence type="ECO:0000313" key="1">
    <source>
        <dbReference type="EMBL" id="KAK7355001.1"/>
    </source>
</evidence>